<evidence type="ECO:0000313" key="2">
    <source>
        <dbReference type="EnsemblPlants" id="KEH19632"/>
    </source>
</evidence>
<accession>A0A072TQE5</accession>
<dbReference type="HOGENOM" id="CLU_2889217_0_0_1"/>
<dbReference type="EnsemblPlants" id="KEH19632">
    <property type="protein sequence ID" value="KEH19632"/>
    <property type="gene ID" value="MTR_8g465360"/>
</dbReference>
<reference evidence="1 3" key="1">
    <citation type="journal article" date="2011" name="Nature">
        <title>The Medicago genome provides insight into the evolution of rhizobial symbioses.</title>
        <authorList>
            <person name="Young N.D."/>
            <person name="Debelle F."/>
            <person name="Oldroyd G.E."/>
            <person name="Geurts R."/>
            <person name="Cannon S.B."/>
            <person name="Udvardi M.K."/>
            <person name="Benedito V.A."/>
            <person name="Mayer K.F."/>
            <person name="Gouzy J."/>
            <person name="Schoof H."/>
            <person name="Van de Peer Y."/>
            <person name="Proost S."/>
            <person name="Cook D.R."/>
            <person name="Meyers B.C."/>
            <person name="Spannagl M."/>
            <person name="Cheung F."/>
            <person name="De Mita S."/>
            <person name="Krishnakumar V."/>
            <person name="Gundlach H."/>
            <person name="Zhou S."/>
            <person name="Mudge J."/>
            <person name="Bharti A.K."/>
            <person name="Murray J.D."/>
            <person name="Naoumkina M.A."/>
            <person name="Rosen B."/>
            <person name="Silverstein K.A."/>
            <person name="Tang H."/>
            <person name="Rombauts S."/>
            <person name="Zhao P.X."/>
            <person name="Zhou P."/>
            <person name="Barbe V."/>
            <person name="Bardou P."/>
            <person name="Bechner M."/>
            <person name="Bellec A."/>
            <person name="Berger A."/>
            <person name="Berges H."/>
            <person name="Bidwell S."/>
            <person name="Bisseling T."/>
            <person name="Choisne N."/>
            <person name="Couloux A."/>
            <person name="Denny R."/>
            <person name="Deshpande S."/>
            <person name="Dai X."/>
            <person name="Doyle J.J."/>
            <person name="Dudez A.M."/>
            <person name="Farmer A.D."/>
            <person name="Fouteau S."/>
            <person name="Franken C."/>
            <person name="Gibelin C."/>
            <person name="Gish J."/>
            <person name="Goldstein S."/>
            <person name="Gonzalez A.J."/>
            <person name="Green P.J."/>
            <person name="Hallab A."/>
            <person name="Hartog M."/>
            <person name="Hua A."/>
            <person name="Humphray S.J."/>
            <person name="Jeong D.H."/>
            <person name="Jing Y."/>
            <person name="Jocker A."/>
            <person name="Kenton S.M."/>
            <person name="Kim D.J."/>
            <person name="Klee K."/>
            <person name="Lai H."/>
            <person name="Lang C."/>
            <person name="Lin S."/>
            <person name="Macmil S.L."/>
            <person name="Magdelenat G."/>
            <person name="Matthews L."/>
            <person name="McCorrison J."/>
            <person name="Monaghan E.L."/>
            <person name="Mun J.H."/>
            <person name="Najar F.Z."/>
            <person name="Nicholson C."/>
            <person name="Noirot C."/>
            <person name="O'Bleness M."/>
            <person name="Paule C.R."/>
            <person name="Poulain J."/>
            <person name="Prion F."/>
            <person name="Qin B."/>
            <person name="Qu C."/>
            <person name="Retzel E.F."/>
            <person name="Riddle C."/>
            <person name="Sallet E."/>
            <person name="Samain S."/>
            <person name="Samson N."/>
            <person name="Sanders I."/>
            <person name="Saurat O."/>
            <person name="Scarpelli C."/>
            <person name="Schiex T."/>
            <person name="Segurens B."/>
            <person name="Severin A.J."/>
            <person name="Sherrier D.J."/>
            <person name="Shi R."/>
            <person name="Sims S."/>
            <person name="Singer S.R."/>
            <person name="Sinharoy S."/>
            <person name="Sterck L."/>
            <person name="Viollet A."/>
            <person name="Wang B.B."/>
            <person name="Wang K."/>
            <person name="Wang M."/>
            <person name="Wang X."/>
            <person name="Warfsmann J."/>
            <person name="Weissenbach J."/>
            <person name="White D.D."/>
            <person name="White J.D."/>
            <person name="Wiley G.B."/>
            <person name="Wincker P."/>
            <person name="Xing Y."/>
            <person name="Yang L."/>
            <person name="Yao Z."/>
            <person name="Ying F."/>
            <person name="Zhai J."/>
            <person name="Zhou L."/>
            <person name="Zuber A."/>
            <person name="Denarie J."/>
            <person name="Dixon R.A."/>
            <person name="May G.D."/>
            <person name="Schwartz D.C."/>
            <person name="Rogers J."/>
            <person name="Quetier F."/>
            <person name="Town C.D."/>
            <person name="Roe B.A."/>
        </authorList>
    </citation>
    <scope>NUCLEOTIDE SEQUENCE [LARGE SCALE GENOMIC DNA]</scope>
    <source>
        <strain evidence="1">A17</strain>
        <strain evidence="2 3">cv. Jemalong A17</strain>
    </source>
</reference>
<reference evidence="1 3" key="2">
    <citation type="journal article" date="2014" name="BMC Genomics">
        <title>An improved genome release (version Mt4.0) for the model legume Medicago truncatula.</title>
        <authorList>
            <person name="Tang H."/>
            <person name="Krishnakumar V."/>
            <person name="Bidwell S."/>
            <person name="Rosen B."/>
            <person name="Chan A."/>
            <person name="Zhou S."/>
            <person name="Gentzbittel L."/>
            <person name="Childs K.L."/>
            <person name="Yandell M."/>
            <person name="Gundlach H."/>
            <person name="Mayer K.F."/>
            <person name="Schwartz D.C."/>
            <person name="Town C.D."/>
        </authorList>
    </citation>
    <scope>GENOME REANNOTATION</scope>
    <source>
        <strain evidence="1">A17</strain>
        <strain evidence="2 3">cv. Jemalong A17</strain>
    </source>
</reference>
<evidence type="ECO:0000313" key="3">
    <source>
        <dbReference type="Proteomes" id="UP000002051"/>
    </source>
</evidence>
<reference evidence="2" key="3">
    <citation type="submission" date="2015-04" db="UniProtKB">
        <authorList>
            <consortium name="EnsemblPlants"/>
        </authorList>
    </citation>
    <scope>IDENTIFICATION</scope>
    <source>
        <strain evidence="2">cv. Jemalong A17</strain>
    </source>
</reference>
<evidence type="ECO:0000313" key="1">
    <source>
        <dbReference type="EMBL" id="KEH19632.1"/>
    </source>
</evidence>
<keyword evidence="3" id="KW-1185">Reference proteome</keyword>
<gene>
    <name evidence="1" type="ordered locus">MTR_8g465360</name>
</gene>
<sequence>MVGCSGKQGCAESRKKELGLRKRTGSWVMGHGLTRLGEVSIYRVCLKLEFVTDEHKISGLWRR</sequence>
<protein>
    <submittedName>
        <fullName evidence="1 2">Uncharacterized protein</fullName>
    </submittedName>
</protein>
<proteinExistence type="predicted"/>
<dbReference type="AlphaFoldDB" id="A0A072TQE5"/>
<dbReference type="Proteomes" id="UP000002051">
    <property type="component" value="Chromosome 8"/>
</dbReference>
<organism evidence="1 3">
    <name type="scientific">Medicago truncatula</name>
    <name type="common">Barrel medic</name>
    <name type="synonym">Medicago tribuloides</name>
    <dbReference type="NCBI Taxonomy" id="3880"/>
    <lineage>
        <taxon>Eukaryota</taxon>
        <taxon>Viridiplantae</taxon>
        <taxon>Streptophyta</taxon>
        <taxon>Embryophyta</taxon>
        <taxon>Tracheophyta</taxon>
        <taxon>Spermatophyta</taxon>
        <taxon>Magnoliopsida</taxon>
        <taxon>eudicotyledons</taxon>
        <taxon>Gunneridae</taxon>
        <taxon>Pentapetalae</taxon>
        <taxon>rosids</taxon>
        <taxon>fabids</taxon>
        <taxon>Fabales</taxon>
        <taxon>Fabaceae</taxon>
        <taxon>Papilionoideae</taxon>
        <taxon>50 kb inversion clade</taxon>
        <taxon>NPAAA clade</taxon>
        <taxon>Hologalegina</taxon>
        <taxon>IRL clade</taxon>
        <taxon>Trifolieae</taxon>
        <taxon>Medicago</taxon>
    </lineage>
</organism>
<dbReference type="EMBL" id="CM001224">
    <property type="protein sequence ID" value="KEH19632.1"/>
    <property type="molecule type" value="Genomic_DNA"/>
</dbReference>
<name>A0A072TQE5_MEDTR</name>
<dbReference type="PaxDb" id="3880-AES99869"/>